<gene>
    <name evidence="5" type="ORF">HD597_000480</name>
</gene>
<dbReference type="FunFam" id="1.10.1200.10:FF:000005">
    <property type="entry name" value="Nonribosomal peptide synthetase 1"/>
    <property type="match status" value="1"/>
</dbReference>
<dbReference type="SUPFAM" id="SSF47336">
    <property type="entry name" value="ACP-like"/>
    <property type="match status" value="1"/>
</dbReference>
<dbReference type="AlphaFoldDB" id="A0A9X2G904"/>
<dbReference type="Pfam" id="PF00501">
    <property type="entry name" value="AMP-binding"/>
    <property type="match status" value="1"/>
</dbReference>
<dbReference type="GO" id="GO:0005737">
    <property type="term" value="C:cytoplasm"/>
    <property type="evidence" value="ECO:0007669"/>
    <property type="project" value="TreeGrafter"/>
</dbReference>
<dbReference type="InterPro" id="IPR045851">
    <property type="entry name" value="AMP-bd_C_sf"/>
</dbReference>
<dbReference type="InterPro" id="IPR000873">
    <property type="entry name" value="AMP-dep_synth/lig_dom"/>
</dbReference>
<dbReference type="Pfam" id="PF00550">
    <property type="entry name" value="PP-binding"/>
    <property type="match status" value="1"/>
</dbReference>
<dbReference type="Gene3D" id="3.40.50.12780">
    <property type="entry name" value="N-terminal domain of ligase-like"/>
    <property type="match status" value="1"/>
</dbReference>
<dbReference type="CDD" id="cd05930">
    <property type="entry name" value="A_NRPS"/>
    <property type="match status" value="1"/>
</dbReference>
<dbReference type="SUPFAM" id="SSF56801">
    <property type="entry name" value="Acetyl-CoA synthetase-like"/>
    <property type="match status" value="1"/>
</dbReference>
<dbReference type="SMART" id="SM00823">
    <property type="entry name" value="PKS_PP"/>
    <property type="match status" value="1"/>
</dbReference>
<dbReference type="InterPro" id="IPR036736">
    <property type="entry name" value="ACP-like_sf"/>
</dbReference>
<dbReference type="InterPro" id="IPR009081">
    <property type="entry name" value="PP-bd_ACP"/>
</dbReference>
<keyword evidence="3" id="KW-0597">Phosphoprotein</keyword>
<dbReference type="PROSITE" id="PS00455">
    <property type="entry name" value="AMP_BINDING"/>
    <property type="match status" value="1"/>
</dbReference>
<organism evidence="5 6">
    <name type="scientific">Nonomuraea thailandensis</name>
    <dbReference type="NCBI Taxonomy" id="1188745"/>
    <lineage>
        <taxon>Bacteria</taxon>
        <taxon>Bacillati</taxon>
        <taxon>Actinomycetota</taxon>
        <taxon>Actinomycetes</taxon>
        <taxon>Streptosporangiales</taxon>
        <taxon>Streptosporangiaceae</taxon>
        <taxon>Nonomuraea</taxon>
    </lineage>
</organism>
<dbReference type="PROSITE" id="PS00012">
    <property type="entry name" value="PHOSPHOPANTETHEINE"/>
    <property type="match status" value="1"/>
</dbReference>
<dbReference type="InterPro" id="IPR010071">
    <property type="entry name" value="AA_adenyl_dom"/>
</dbReference>
<dbReference type="EMBL" id="JAMZEB010000001">
    <property type="protein sequence ID" value="MCP2353460.1"/>
    <property type="molecule type" value="Genomic_DNA"/>
</dbReference>
<dbReference type="RefSeq" id="WP_253740011.1">
    <property type="nucleotide sequence ID" value="NZ_BAABKA010000020.1"/>
</dbReference>
<reference evidence="5" key="1">
    <citation type="submission" date="2022-06" db="EMBL/GenBank/DDBJ databases">
        <title>Sequencing the genomes of 1000 actinobacteria strains.</title>
        <authorList>
            <person name="Klenk H.-P."/>
        </authorList>
    </citation>
    <scope>NUCLEOTIDE SEQUENCE</scope>
    <source>
        <strain evidence="5">DSM 46694</strain>
    </source>
</reference>
<sequence length="604" mass="64059">MTYSSWPDPPGVHLAPAATHDPLRRLWEVADAHPERIAVSAADGTLTFAALWDRVNGLAGLLAARAAGPGSRIGVHVPRSIDLLPTLLAVWRAGAAFVPLDPALPAERQNAIVRRVRLDAVISAAPPGWTGGLPVLHPADGTGLPWEERAPLGGDLAYVMHTSGSTGRPKGVGVTFDGVGLLLASLEEAGVYPPEPAVVACNASIGFDASVQQWLRVCRGDTVHIVDDEARTDFRRFARMLREHAITDLDATPSHWAALRDAALSAPPLRLYLGGEAIPPGMWADLSALVREGRLVQVVNLYGPTECTVDVTAAPILADTGGAGPHIGRPLPGRRVHVLNDRLRPVPDGVTGEMYVGDIGVARGYVDDPGQTAACFVADPFAGPAGGGARMYRTGDLVRRRPDGALDYLGRADRQMKIRGHRIEPGEIEAIMCELPEVARALVILSDQGLVAYHVPAEDQAADAHRLHAHLASRLPAAMVPGAFVALAGFPRTLSGKLDEAALPPPVTRLEPVSAGRPVPSGEVELLVASVWSEVLGIADIGSDDDFFALGGHSLVALHVVSRLRKRLGVTVFSKDVYRLPVLADFARHIEELRGRSLGQEPAS</sequence>
<comment type="caution">
    <text evidence="5">The sequence shown here is derived from an EMBL/GenBank/DDBJ whole genome shotgun (WGS) entry which is preliminary data.</text>
</comment>
<dbReference type="Proteomes" id="UP001139648">
    <property type="component" value="Unassembled WGS sequence"/>
</dbReference>
<name>A0A9X2G904_9ACTN</name>
<dbReference type="InterPro" id="IPR020845">
    <property type="entry name" value="AMP-binding_CS"/>
</dbReference>
<keyword evidence="6" id="KW-1185">Reference proteome</keyword>
<dbReference type="InterPro" id="IPR020806">
    <property type="entry name" value="PKS_PP-bd"/>
</dbReference>
<evidence type="ECO:0000259" key="4">
    <source>
        <dbReference type="PROSITE" id="PS50075"/>
    </source>
</evidence>
<dbReference type="GO" id="GO:0043041">
    <property type="term" value="P:amino acid activation for nonribosomal peptide biosynthetic process"/>
    <property type="evidence" value="ECO:0007669"/>
    <property type="project" value="TreeGrafter"/>
</dbReference>
<evidence type="ECO:0000313" key="5">
    <source>
        <dbReference type="EMBL" id="MCP2353460.1"/>
    </source>
</evidence>
<dbReference type="GO" id="GO:0044550">
    <property type="term" value="P:secondary metabolite biosynthetic process"/>
    <property type="evidence" value="ECO:0007669"/>
    <property type="project" value="TreeGrafter"/>
</dbReference>
<dbReference type="Gene3D" id="1.10.1200.10">
    <property type="entry name" value="ACP-like"/>
    <property type="match status" value="1"/>
</dbReference>
<evidence type="ECO:0000256" key="1">
    <source>
        <dbReference type="ARBA" id="ARBA00001957"/>
    </source>
</evidence>
<dbReference type="InterPro" id="IPR006162">
    <property type="entry name" value="Ppantetheine_attach_site"/>
</dbReference>
<comment type="cofactor">
    <cofactor evidence="1">
        <name>pantetheine 4'-phosphate</name>
        <dbReference type="ChEBI" id="CHEBI:47942"/>
    </cofactor>
</comment>
<proteinExistence type="predicted"/>
<accession>A0A9X2G904</accession>
<evidence type="ECO:0000313" key="6">
    <source>
        <dbReference type="Proteomes" id="UP001139648"/>
    </source>
</evidence>
<evidence type="ECO:0000256" key="2">
    <source>
        <dbReference type="ARBA" id="ARBA00022450"/>
    </source>
</evidence>
<dbReference type="InterPro" id="IPR042099">
    <property type="entry name" value="ANL_N_sf"/>
</dbReference>
<dbReference type="InterPro" id="IPR025110">
    <property type="entry name" value="AMP-bd_C"/>
</dbReference>
<dbReference type="Pfam" id="PF13193">
    <property type="entry name" value="AMP-binding_C"/>
    <property type="match status" value="1"/>
</dbReference>
<dbReference type="PROSITE" id="PS50075">
    <property type="entry name" value="CARRIER"/>
    <property type="match status" value="1"/>
</dbReference>
<protein>
    <submittedName>
        <fullName evidence="5">Amino acid adenylation domain-containing protein</fullName>
    </submittedName>
</protein>
<dbReference type="Gene3D" id="3.30.300.30">
    <property type="match status" value="1"/>
</dbReference>
<evidence type="ECO:0000256" key="3">
    <source>
        <dbReference type="ARBA" id="ARBA00022553"/>
    </source>
</evidence>
<dbReference type="NCBIfam" id="TIGR01733">
    <property type="entry name" value="AA-adenyl-dom"/>
    <property type="match status" value="1"/>
</dbReference>
<dbReference type="PANTHER" id="PTHR45527">
    <property type="entry name" value="NONRIBOSOMAL PEPTIDE SYNTHETASE"/>
    <property type="match status" value="1"/>
</dbReference>
<dbReference type="PANTHER" id="PTHR45527:SF1">
    <property type="entry name" value="FATTY ACID SYNTHASE"/>
    <property type="match status" value="1"/>
</dbReference>
<feature type="domain" description="Carrier" evidence="4">
    <location>
        <begin position="519"/>
        <end position="594"/>
    </location>
</feature>
<keyword evidence="2" id="KW-0596">Phosphopantetheine</keyword>
<dbReference type="GO" id="GO:0031177">
    <property type="term" value="F:phosphopantetheine binding"/>
    <property type="evidence" value="ECO:0007669"/>
    <property type="project" value="InterPro"/>
</dbReference>